<evidence type="ECO:0000259" key="10">
    <source>
        <dbReference type="PROSITE" id="PS50199"/>
    </source>
</evidence>
<sequence length="254" mass="27698">METSAAWCRKPIGCPPKHVGGLAAFRLVQGRREGGAAARAAAASRRRRRSTDMSDRRVVSRPKRSTKPQHTDDGFWDCSVCTYRNKAEAFKCSMCDVRKGTSTRKPRYSQLVAQQVVQQYSTTPPPAKKDKKEKVGERDRTEKDKDALSHNKKNGKKVRPRLKNIDRKSAQHLEVTVGSLTVIVTDFKEKPRSVPTSASSSPPPASLSAHGSGTPCWESLGQVPAAMSEAAGDSSPSMPSTPKIDVPLMNGDAE</sequence>
<evidence type="ECO:0000256" key="9">
    <source>
        <dbReference type="SAM" id="MobiDB-lite"/>
    </source>
</evidence>
<evidence type="ECO:0000313" key="11">
    <source>
        <dbReference type="Ensembl" id="ENSEBUP00000016037.1"/>
    </source>
</evidence>
<dbReference type="PANTHER" id="PTHR12920:SF4">
    <property type="entry name" value="GEO03726P1"/>
    <property type="match status" value="1"/>
</dbReference>
<keyword evidence="3 8" id="KW-0863">Zinc-finger</keyword>
<feature type="region of interest" description="Disordered" evidence="9">
    <location>
        <begin position="189"/>
        <end position="254"/>
    </location>
</feature>
<dbReference type="SMART" id="SM00547">
    <property type="entry name" value="ZnF_RBZ"/>
    <property type="match status" value="1"/>
</dbReference>
<dbReference type="InterPro" id="IPR036443">
    <property type="entry name" value="Znf_RanBP2_sf"/>
</dbReference>
<keyword evidence="12" id="KW-1185">Reference proteome</keyword>
<gene>
    <name evidence="11" type="primary">RYBP</name>
</gene>
<dbReference type="PANTHER" id="PTHR12920">
    <property type="entry name" value="RYBP AND YAF2-RELATED"/>
    <property type="match status" value="1"/>
</dbReference>
<reference evidence="11" key="2">
    <citation type="submission" date="2025-09" db="UniProtKB">
        <authorList>
            <consortium name="Ensembl"/>
        </authorList>
    </citation>
    <scope>IDENTIFICATION</scope>
</reference>
<evidence type="ECO:0000256" key="2">
    <source>
        <dbReference type="ARBA" id="ARBA00022723"/>
    </source>
</evidence>
<dbReference type="SUPFAM" id="SSF90209">
    <property type="entry name" value="Ran binding protein zinc finger-like"/>
    <property type="match status" value="1"/>
</dbReference>
<evidence type="ECO:0000256" key="5">
    <source>
        <dbReference type="ARBA" id="ARBA00023015"/>
    </source>
</evidence>
<evidence type="ECO:0000256" key="7">
    <source>
        <dbReference type="ARBA" id="ARBA00023242"/>
    </source>
</evidence>
<keyword evidence="2" id="KW-0479">Metal-binding</keyword>
<feature type="compositionally biased region" description="Basic and acidic residues" evidence="9">
    <location>
        <begin position="127"/>
        <end position="149"/>
    </location>
</feature>
<evidence type="ECO:0000256" key="1">
    <source>
        <dbReference type="ARBA" id="ARBA00004123"/>
    </source>
</evidence>
<dbReference type="PROSITE" id="PS50199">
    <property type="entry name" value="ZF_RANBP2_2"/>
    <property type="match status" value="1"/>
</dbReference>
<evidence type="ECO:0000313" key="12">
    <source>
        <dbReference type="Proteomes" id="UP000694388"/>
    </source>
</evidence>
<dbReference type="GO" id="GO:0008270">
    <property type="term" value="F:zinc ion binding"/>
    <property type="evidence" value="ECO:0007669"/>
    <property type="project" value="UniProtKB-KW"/>
</dbReference>
<feature type="region of interest" description="Disordered" evidence="9">
    <location>
        <begin position="117"/>
        <end position="169"/>
    </location>
</feature>
<evidence type="ECO:0000256" key="3">
    <source>
        <dbReference type="ARBA" id="ARBA00022771"/>
    </source>
</evidence>
<name>A0A8C4WWK3_EPTBU</name>
<feature type="compositionally biased region" description="Low complexity" evidence="9">
    <location>
        <begin position="193"/>
        <end position="212"/>
    </location>
</feature>
<dbReference type="GO" id="GO:0045893">
    <property type="term" value="P:positive regulation of DNA-templated transcription"/>
    <property type="evidence" value="ECO:0007669"/>
    <property type="project" value="InterPro"/>
</dbReference>
<dbReference type="PROSITE" id="PS01358">
    <property type="entry name" value="ZF_RANBP2_1"/>
    <property type="match status" value="1"/>
</dbReference>
<dbReference type="GeneTree" id="ENSGT00390000013995"/>
<keyword evidence="6" id="KW-0804">Transcription</keyword>
<keyword evidence="5" id="KW-0805">Transcription regulation</keyword>
<evidence type="ECO:0000256" key="4">
    <source>
        <dbReference type="ARBA" id="ARBA00022833"/>
    </source>
</evidence>
<evidence type="ECO:0000256" key="6">
    <source>
        <dbReference type="ARBA" id="ARBA00023163"/>
    </source>
</evidence>
<dbReference type="InterPro" id="IPR033774">
    <property type="entry name" value="YAF2_RYBP"/>
</dbReference>
<dbReference type="InterPro" id="IPR001876">
    <property type="entry name" value="Znf_RanBP2"/>
</dbReference>
<accession>A0A8C4WWK3</accession>
<proteinExistence type="predicted"/>
<dbReference type="AlphaFoldDB" id="A0A8C4WWK3"/>
<protein>
    <submittedName>
        <fullName evidence="11">RING1 and YY1 binding protein</fullName>
    </submittedName>
</protein>
<keyword evidence="7" id="KW-0539">Nucleus</keyword>
<organism evidence="11 12">
    <name type="scientific">Eptatretus burgeri</name>
    <name type="common">Inshore hagfish</name>
    <dbReference type="NCBI Taxonomy" id="7764"/>
    <lineage>
        <taxon>Eukaryota</taxon>
        <taxon>Metazoa</taxon>
        <taxon>Chordata</taxon>
        <taxon>Craniata</taxon>
        <taxon>Vertebrata</taxon>
        <taxon>Cyclostomata</taxon>
        <taxon>Myxini</taxon>
        <taxon>Myxiniformes</taxon>
        <taxon>Myxinidae</taxon>
        <taxon>Eptatretinae</taxon>
        <taxon>Eptatretus</taxon>
    </lineage>
</organism>
<dbReference type="InterPro" id="IPR039958">
    <property type="entry name" value="RYBP/YAF2"/>
</dbReference>
<dbReference type="GO" id="GO:0005634">
    <property type="term" value="C:nucleus"/>
    <property type="evidence" value="ECO:0007669"/>
    <property type="project" value="UniProtKB-SubCell"/>
</dbReference>
<evidence type="ECO:0000256" key="8">
    <source>
        <dbReference type="PROSITE-ProRule" id="PRU00322"/>
    </source>
</evidence>
<keyword evidence="4" id="KW-0862">Zinc</keyword>
<feature type="region of interest" description="Disordered" evidence="9">
    <location>
        <begin position="32"/>
        <end position="71"/>
    </location>
</feature>
<dbReference type="Pfam" id="PF00641">
    <property type="entry name" value="Zn_ribbon_RanBP"/>
    <property type="match status" value="1"/>
</dbReference>
<dbReference type="Proteomes" id="UP000694388">
    <property type="component" value="Unplaced"/>
</dbReference>
<dbReference type="Ensembl" id="ENSEBUT00000016613.1">
    <property type="protein sequence ID" value="ENSEBUP00000016037.1"/>
    <property type="gene ID" value="ENSEBUG00000010088.1"/>
</dbReference>
<reference evidence="11" key="1">
    <citation type="submission" date="2025-08" db="UniProtKB">
        <authorList>
            <consortium name="Ensembl"/>
        </authorList>
    </citation>
    <scope>IDENTIFICATION</scope>
</reference>
<dbReference type="GO" id="GO:0003712">
    <property type="term" value="F:transcription coregulator activity"/>
    <property type="evidence" value="ECO:0007669"/>
    <property type="project" value="TreeGrafter"/>
</dbReference>
<dbReference type="GO" id="GO:0003677">
    <property type="term" value="F:DNA binding"/>
    <property type="evidence" value="ECO:0007669"/>
    <property type="project" value="TreeGrafter"/>
</dbReference>
<feature type="domain" description="RanBP2-type" evidence="10">
    <location>
        <begin position="72"/>
        <end position="101"/>
    </location>
</feature>
<feature type="compositionally biased region" description="Basic residues" evidence="9">
    <location>
        <begin position="150"/>
        <end position="162"/>
    </location>
</feature>
<dbReference type="Pfam" id="PF17219">
    <property type="entry name" value="YAF2_RYBP"/>
    <property type="match status" value="1"/>
</dbReference>
<comment type="subcellular location">
    <subcellularLocation>
        <location evidence="1">Nucleus</location>
    </subcellularLocation>
</comment>
<dbReference type="Gene3D" id="4.10.1060.10">
    <property type="entry name" value="Zinc finger, RanBP2-type"/>
    <property type="match status" value="1"/>
</dbReference>